<accession>A0AAV7ME51</accession>
<comment type="caution">
    <text evidence="1">The sequence shown here is derived from an EMBL/GenBank/DDBJ whole genome shotgun (WGS) entry which is preliminary data.</text>
</comment>
<organism evidence="1 2">
    <name type="scientific">Pleurodeles waltl</name>
    <name type="common">Iberian ribbed newt</name>
    <dbReference type="NCBI Taxonomy" id="8319"/>
    <lineage>
        <taxon>Eukaryota</taxon>
        <taxon>Metazoa</taxon>
        <taxon>Chordata</taxon>
        <taxon>Craniata</taxon>
        <taxon>Vertebrata</taxon>
        <taxon>Euteleostomi</taxon>
        <taxon>Amphibia</taxon>
        <taxon>Batrachia</taxon>
        <taxon>Caudata</taxon>
        <taxon>Salamandroidea</taxon>
        <taxon>Salamandridae</taxon>
        <taxon>Pleurodelinae</taxon>
        <taxon>Pleurodeles</taxon>
    </lineage>
</organism>
<evidence type="ECO:0000313" key="2">
    <source>
        <dbReference type="Proteomes" id="UP001066276"/>
    </source>
</evidence>
<proteinExistence type="predicted"/>
<protein>
    <submittedName>
        <fullName evidence="1">Uncharacterized protein</fullName>
    </submittedName>
</protein>
<dbReference type="AlphaFoldDB" id="A0AAV7ME51"/>
<reference evidence="1" key="1">
    <citation type="journal article" date="2022" name="bioRxiv">
        <title>Sequencing and chromosome-scale assembly of the giantPleurodeles waltlgenome.</title>
        <authorList>
            <person name="Brown T."/>
            <person name="Elewa A."/>
            <person name="Iarovenko S."/>
            <person name="Subramanian E."/>
            <person name="Araus A.J."/>
            <person name="Petzold A."/>
            <person name="Susuki M."/>
            <person name="Suzuki K.-i.T."/>
            <person name="Hayashi T."/>
            <person name="Toyoda A."/>
            <person name="Oliveira C."/>
            <person name="Osipova E."/>
            <person name="Leigh N.D."/>
            <person name="Simon A."/>
            <person name="Yun M.H."/>
        </authorList>
    </citation>
    <scope>NUCLEOTIDE SEQUENCE</scope>
    <source>
        <strain evidence="1">20211129_DDA</strain>
        <tissue evidence="1">Liver</tissue>
    </source>
</reference>
<gene>
    <name evidence="1" type="ORF">NDU88_006467</name>
</gene>
<dbReference type="EMBL" id="JANPWB010000014">
    <property type="protein sequence ID" value="KAJ1101399.1"/>
    <property type="molecule type" value="Genomic_DNA"/>
</dbReference>
<evidence type="ECO:0000313" key="1">
    <source>
        <dbReference type="EMBL" id="KAJ1101399.1"/>
    </source>
</evidence>
<keyword evidence="2" id="KW-1185">Reference proteome</keyword>
<dbReference type="Proteomes" id="UP001066276">
    <property type="component" value="Chromosome 10"/>
</dbReference>
<sequence length="132" mass="12582">MEAGLDSILRRLRLQTGGSAGAGGGAASGWGRLQPFSYSLGRLPTGAAAAASGATVSGAGGGACGGACGGASGGAGAGAGHGTGAGAASVIGGGFSPSPAASDGCPLGLLMLTVVVFRRCRWRCRWRCLRRC</sequence>
<name>A0AAV7ME51_PLEWA</name>